<dbReference type="HOGENOM" id="CLU_054735_0_0_12"/>
<dbReference type="Proteomes" id="UP000007346">
    <property type="component" value="Chromosome"/>
</dbReference>
<dbReference type="EMBL" id="CP003490">
    <property type="protein sequence ID" value="AFR69371.1"/>
    <property type="molecule type" value="Genomic_DNA"/>
</dbReference>
<accession>J9U9I4</accession>
<keyword evidence="1" id="KW-0808">Transferase</keyword>
<dbReference type="KEGG" id="bpj:B2904_orf13"/>
<proteinExistence type="predicted"/>
<dbReference type="SUPFAM" id="SSF53448">
    <property type="entry name" value="Nucleotide-diphospho-sugar transferases"/>
    <property type="match status" value="1"/>
</dbReference>
<dbReference type="AlphaFoldDB" id="J9U9I4"/>
<dbReference type="PATRIC" id="fig|1133568.3.peg.13"/>
<protein>
    <submittedName>
        <fullName evidence="1">Putative glyocosyltransferase protein</fullName>
    </submittedName>
</protein>
<dbReference type="InterPro" id="IPR029044">
    <property type="entry name" value="Nucleotide-diphossugar_trans"/>
</dbReference>
<dbReference type="RefSeq" id="WP_014935050.1">
    <property type="nucleotide sequence ID" value="NC_018607.1"/>
</dbReference>
<sequence>MKKAVLFMIFNRPDPTRKVFEAIREAKPPRLYVAADGPRKNVKGEYEKCISTREIIKEVDWDCEVKTLFRDKNLGCGLAVSGAISWFFENEEDGIILEDDCLPNQSFFYFCEELLDYYKDNDKIMHIHSNHIGKPYSNYSYYFSSMERCWGWATWRRAWNLYDYKLEKYSYDLIAKKIEDIYFTDFYIDYWKDVLKTMTDDDITKRIDTWDYQWSFSILANDGLCICPNINLVSNIGFGKDATHCCYENDPLNNMVSYKIDKITHPPIVKRDLFIDENSMSKNFHYACSDAEYRLNTITSNIRKIVNKLAWYIPIRKLRDKFRDDLYRKIGI</sequence>
<dbReference type="Gene3D" id="3.90.550.10">
    <property type="entry name" value="Spore Coat Polysaccharide Biosynthesis Protein SpsA, Chain A"/>
    <property type="match status" value="1"/>
</dbReference>
<dbReference type="GO" id="GO:0016740">
    <property type="term" value="F:transferase activity"/>
    <property type="evidence" value="ECO:0007669"/>
    <property type="project" value="UniProtKB-KW"/>
</dbReference>
<name>J9U9I4_BRAPL</name>
<evidence type="ECO:0000313" key="2">
    <source>
        <dbReference type="Proteomes" id="UP000007346"/>
    </source>
</evidence>
<reference evidence="1 2" key="1">
    <citation type="journal article" date="2012" name="BMC Genomics">
        <title>Comparative genomics of Brachyspira pilosicoli strains: genome rearrangements, reductions and correlation of genetic compliment with phenotypic diversity.</title>
        <authorList>
            <person name="Mappley L.J."/>
            <person name="Black M.L."/>
            <person name="Abuoun M."/>
            <person name="Darby A.C."/>
            <person name="Woodward M.J."/>
            <person name="Parkhill J."/>
            <person name="Turner A.K."/>
            <person name="Bellgard M.I."/>
            <person name="La T."/>
            <person name="Phillips N.D."/>
            <person name="La Ragione R.M."/>
            <person name="Hampson D.J."/>
        </authorList>
    </citation>
    <scope>NUCLEOTIDE SEQUENCE [LARGE SCALE GENOMIC DNA]</scope>
    <source>
        <strain evidence="1">B2904</strain>
    </source>
</reference>
<evidence type="ECO:0000313" key="1">
    <source>
        <dbReference type="EMBL" id="AFR69371.1"/>
    </source>
</evidence>
<organism evidence="1 2">
    <name type="scientific">Brachyspira pilosicoli B2904</name>
    <dbReference type="NCBI Taxonomy" id="1133568"/>
    <lineage>
        <taxon>Bacteria</taxon>
        <taxon>Pseudomonadati</taxon>
        <taxon>Spirochaetota</taxon>
        <taxon>Spirochaetia</taxon>
        <taxon>Brachyspirales</taxon>
        <taxon>Brachyspiraceae</taxon>
        <taxon>Brachyspira</taxon>
    </lineage>
</organism>
<gene>
    <name evidence="1" type="ORF">B2904_orf13</name>
</gene>